<dbReference type="GO" id="GO:0019825">
    <property type="term" value="F:oxygen binding"/>
    <property type="evidence" value="ECO:0007669"/>
    <property type="project" value="InterPro"/>
</dbReference>
<dbReference type="SUPFAM" id="SSF46458">
    <property type="entry name" value="Globin-like"/>
    <property type="match status" value="1"/>
</dbReference>
<dbReference type="CDD" id="cd01040">
    <property type="entry name" value="Mb-like"/>
    <property type="match status" value="1"/>
</dbReference>
<dbReference type="AlphaFoldDB" id="A0A2U8PDN1"/>
<keyword evidence="1" id="KW-0408">Iron</keyword>
<proteinExistence type="inferred from homology"/>
<evidence type="ECO:0000256" key="1">
    <source>
        <dbReference type="RuleBase" id="RU000356"/>
    </source>
</evidence>
<dbReference type="Pfam" id="PF00042">
    <property type="entry name" value="Globin"/>
    <property type="match status" value="1"/>
</dbReference>
<dbReference type="GO" id="GO:0020037">
    <property type="term" value="F:heme binding"/>
    <property type="evidence" value="ECO:0007669"/>
    <property type="project" value="InterPro"/>
</dbReference>
<dbReference type="InterPro" id="IPR044399">
    <property type="entry name" value="Mb-like_M"/>
</dbReference>
<accession>A0A2U8PDN1</accession>
<name>A0A2U8PDN1_9BRAD</name>
<keyword evidence="1" id="KW-0349">Heme</keyword>
<evidence type="ECO:0000259" key="2">
    <source>
        <dbReference type="PROSITE" id="PS01033"/>
    </source>
</evidence>
<evidence type="ECO:0000313" key="3">
    <source>
        <dbReference type="EMBL" id="AWL95859.1"/>
    </source>
</evidence>
<protein>
    <submittedName>
        <fullName evidence="3">Globin</fullName>
    </submittedName>
</protein>
<dbReference type="GO" id="GO:0005344">
    <property type="term" value="F:oxygen carrier activity"/>
    <property type="evidence" value="ECO:0007669"/>
    <property type="project" value="UniProtKB-KW"/>
</dbReference>
<gene>
    <name evidence="3" type="ORF">CIT37_29750</name>
</gene>
<dbReference type="KEGG" id="bot:CIT37_29750"/>
<dbReference type="PROSITE" id="PS01033">
    <property type="entry name" value="GLOBIN"/>
    <property type="match status" value="1"/>
</dbReference>
<evidence type="ECO:0000313" key="4">
    <source>
        <dbReference type="Proteomes" id="UP000215703"/>
    </source>
</evidence>
<organism evidence="3 4">
    <name type="scientific">Bradyrhizobium ottawaense</name>
    <dbReference type="NCBI Taxonomy" id="931866"/>
    <lineage>
        <taxon>Bacteria</taxon>
        <taxon>Pseudomonadati</taxon>
        <taxon>Pseudomonadota</taxon>
        <taxon>Alphaproteobacteria</taxon>
        <taxon>Hyphomicrobiales</taxon>
        <taxon>Nitrobacteraceae</taxon>
        <taxon>Bradyrhizobium</taxon>
    </lineage>
</organism>
<dbReference type="Gene3D" id="1.10.490.10">
    <property type="entry name" value="Globins"/>
    <property type="match status" value="1"/>
</dbReference>
<dbReference type="Proteomes" id="UP000215703">
    <property type="component" value="Chromosome"/>
</dbReference>
<comment type="similarity">
    <text evidence="1">Belongs to the globin family.</text>
</comment>
<feature type="domain" description="Globin" evidence="2">
    <location>
        <begin position="2"/>
        <end position="139"/>
    </location>
</feature>
<keyword evidence="1" id="KW-0561">Oxygen transport</keyword>
<dbReference type="InterPro" id="IPR009050">
    <property type="entry name" value="Globin-like_sf"/>
</dbReference>
<keyword evidence="1" id="KW-0813">Transport</keyword>
<sequence length="139" mass="15483">MALSPMNMPSNPVELSFELAASRCADLTPLVYKRLFDEHPETQAMFRSKGSDLVKGSMLALTIEAILDFAGMRHGHFRLIACELASHDAYGMSRQLFTAFFTIIRDTLRDLLGDEWSIEIARAWDTLLVDIDALTGSTA</sequence>
<dbReference type="InterPro" id="IPR012292">
    <property type="entry name" value="Globin/Proto"/>
</dbReference>
<reference evidence="3 4" key="1">
    <citation type="journal article" date="2014" name="Int. J. Syst. Evol. Microbiol.">
        <title>Bradyrhizobium ottawaense sp. nov., a symbiotic nitrogen fixing bacterium from root nodules of soybeans in Canada.</title>
        <authorList>
            <person name="Yu X."/>
            <person name="Cloutier S."/>
            <person name="Tambong J.T."/>
            <person name="Bromfield E.S."/>
        </authorList>
    </citation>
    <scope>NUCLEOTIDE SEQUENCE [LARGE SCALE GENOMIC DNA]</scope>
    <source>
        <strain evidence="3 4">OO99</strain>
    </source>
</reference>
<reference evidence="3 4" key="2">
    <citation type="journal article" date="2017" name="Syst. Appl. Microbiol.">
        <title>Soybeans inoculated with root zone soils of Canadian native legumes harbour diverse and novel Bradyrhizobium spp. that possess agricultural potential.</title>
        <authorList>
            <person name="Bromfield E.S.P."/>
            <person name="Cloutier S."/>
            <person name="Tambong J.T."/>
            <person name="Tran Thi T.V."/>
        </authorList>
    </citation>
    <scope>NUCLEOTIDE SEQUENCE [LARGE SCALE GENOMIC DNA]</scope>
    <source>
        <strain evidence="3 4">OO99</strain>
    </source>
</reference>
<dbReference type="EMBL" id="CP029425">
    <property type="protein sequence ID" value="AWL95859.1"/>
    <property type="molecule type" value="Genomic_DNA"/>
</dbReference>
<keyword evidence="1" id="KW-0479">Metal-binding</keyword>
<dbReference type="InterPro" id="IPR000971">
    <property type="entry name" value="Globin"/>
</dbReference>